<dbReference type="AlphaFoldDB" id="A0A078FM26"/>
<dbReference type="Proteomes" id="UP000028999">
    <property type="component" value="Unassembled WGS sequence"/>
</dbReference>
<organism evidence="1 2">
    <name type="scientific">Brassica napus</name>
    <name type="common">Rape</name>
    <dbReference type="NCBI Taxonomy" id="3708"/>
    <lineage>
        <taxon>Eukaryota</taxon>
        <taxon>Viridiplantae</taxon>
        <taxon>Streptophyta</taxon>
        <taxon>Embryophyta</taxon>
        <taxon>Tracheophyta</taxon>
        <taxon>Spermatophyta</taxon>
        <taxon>Magnoliopsida</taxon>
        <taxon>eudicotyledons</taxon>
        <taxon>Gunneridae</taxon>
        <taxon>Pentapetalae</taxon>
        <taxon>rosids</taxon>
        <taxon>malvids</taxon>
        <taxon>Brassicales</taxon>
        <taxon>Brassicaceae</taxon>
        <taxon>Brassiceae</taxon>
        <taxon>Brassica</taxon>
    </lineage>
</organism>
<sequence>MASARLVLRRKKWYLSGSRGVVPSTIVSLADSLSAILN</sequence>
<gene>
    <name evidence="1" type="primary">BnaC02g02380D</name>
    <name evidence="1" type="ORF">GSBRNA2T00078666001</name>
</gene>
<dbReference type="Gene3D" id="1.10.890.20">
    <property type="match status" value="1"/>
</dbReference>
<reference evidence="1 2" key="1">
    <citation type="journal article" date="2014" name="Science">
        <title>Plant genetics. Early allopolyploid evolution in the post-Neolithic Brassica napus oilseed genome.</title>
        <authorList>
            <person name="Chalhoub B."/>
            <person name="Denoeud F."/>
            <person name="Liu S."/>
            <person name="Parkin I.A."/>
            <person name="Tang H."/>
            <person name="Wang X."/>
            <person name="Chiquet J."/>
            <person name="Belcram H."/>
            <person name="Tong C."/>
            <person name="Samans B."/>
            <person name="Correa M."/>
            <person name="Da Silva C."/>
            <person name="Just J."/>
            <person name="Falentin C."/>
            <person name="Koh C.S."/>
            <person name="Le Clainche I."/>
            <person name="Bernard M."/>
            <person name="Bento P."/>
            <person name="Noel B."/>
            <person name="Labadie K."/>
            <person name="Alberti A."/>
            <person name="Charles M."/>
            <person name="Arnaud D."/>
            <person name="Guo H."/>
            <person name="Daviaud C."/>
            <person name="Alamery S."/>
            <person name="Jabbari K."/>
            <person name="Zhao M."/>
            <person name="Edger P.P."/>
            <person name="Chelaifa H."/>
            <person name="Tack D."/>
            <person name="Lassalle G."/>
            <person name="Mestiri I."/>
            <person name="Schnel N."/>
            <person name="Le Paslier M.C."/>
            <person name="Fan G."/>
            <person name="Renault V."/>
            <person name="Bayer P.E."/>
            <person name="Golicz A.A."/>
            <person name="Manoli S."/>
            <person name="Lee T.H."/>
            <person name="Thi V.H."/>
            <person name="Chalabi S."/>
            <person name="Hu Q."/>
            <person name="Fan C."/>
            <person name="Tollenaere R."/>
            <person name="Lu Y."/>
            <person name="Battail C."/>
            <person name="Shen J."/>
            <person name="Sidebottom C.H."/>
            <person name="Wang X."/>
            <person name="Canaguier A."/>
            <person name="Chauveau A."/>
            <person name="Berard A."/>
            <person name="Deniot G."/>
            <person name="Guan M."/>
            <person name="Liu Z."/>
            <person name="Sun F."/>
            <person name="Lim Y.P."/>
            <person name="Lyons E."/>
            <person name="Town C.D."/>
            <person name="Bancroft I."/>
            <person name="Wang X."/>
            <person name="Meng J."/>
            <person name="Ma J."/>
            <person name="Pires J.C."/>
            <person name="King G.J."/>
            <person name="Brunel D."/>
            <person name="Delourme R."/>
            <person name="Renard M."/>
            <person name="Aury J.M."/>
            <person name="Adams K.L."/>
            <person name="Batley J."/>
            <person name="Snowdon R.J."/>
            <person name="Tost J."/>
            <person name="Edwards D."/>
            <person name="Zhou Y."/>
            <person name="Hua W."/>
            <person name="Sharpe A.G."/>
            <person name="Paterson A.H."/>
            <person name="Guan C."/>
            <person name="Wincker P."/>
        </authorList>
    </citation>
    <scope>NUCLEOTIDE SEQUENCE [LARGE SCALE GENOMIC DNA]</scope>
    <source>
        <strain evidence="2">cv. Darmor-bzh</strain>
    </source>
</reference>
<protein>
    <submittedName>
        <fullName evidence="1">BnaC02g02380D protein</fullName>
    </submittedName>
</protein>
<name>A0A078FM26_BRANA</name>
<dbReference type="EMBL" id="LK032040">
    <property type="protein sequence ID" value="CDY14121.1"/>
    <property type="molecule type" value="Genomic_DNA"/>
</dbReference>
<dbReference type="InterPro" id="IPR016089">
    <property type="entry name" value="Chalcone_isomerase_bundle_sf"/>
</dbReference>
<keyword evidence="2" id="KW-1185">Reference proteome</keyword>
<evidence type="ECO:0000313" key="2">
    <source>
        <dbReference type="Proteomes" id="UP000028999"/>
    </source>
</evidence>
<dbReference type="PaxDb" id="3708-A0A078FM26"/>
<dbReference type="Gramene" id="CDY14121">
    <property type="protein sequence ID" value="CDY14121"/>
    <property type="gene ID" value="GSBRNA2T00078666001"/>
</dbReference>
<evidence type="ECO:0000313" key="1">
    <source>
        <dbReference type="EMBL" id="CDY14121.1"/>
    </source>
</evidence>
<proteinExistence type="predicted"/>
<accession>A0A078FM26</accession>